<dbReference type="PROSITE" id="PS51192">
    <property type="entry name" value="HELICASE_ATP_BIND_1"/>
    <property type="match status" value="1"/>
</dbReference>
<dbReference type="EMBL" id="UYYG01001188">
    <property type="protein sequence ID" value="VDN59729.1"/>
    <property type="molecule type" value="Genomic_DNA"/>
</dbReference>
<dbReference type="AlphaFoldDB" id="A0A0N4UGP4"/>
<dbReference type="GO" id="GO:0000724">
    <property type="term" value="P:double-strand break repair via homologous recombination"/>
    <property type="evidence" value="ECO:0007669"/>
    <property type="project" value="TreeGrafter"/>
</dbReference>
<dbReference type="InterPro" id="IPR014001">
    <property type="entry name" value="Helicase_ATP-bd"/>
</dbReference>
<dbReference type="GO" id="GO:0005737">
    <property type="term" value="C:cytoplasm"/>
    <property type="evidence" value="ECO:0007669"/>
    <property type="project" value="TreeGrafter"/>
</dbReference>
<dbReference type="GO" id="GO:0003676">
    <property type="term" value="F:nucleic acid binding"/>
    <property type="evidence" value="ECO:0007669"/>
    <property type="project" value="InterPro"/>
</dbReference>
<gene>
    <name evidence="3" type="ORF">DME_LOCUS9702</name>
</gene>
<dbReference type="GO" id="GO:0043138">
    <property type="term" value="F:3'-5' DNA helicase activity"/>
    <property type="evidence" value="ECO:0007669"/>
    <property type="project" value="TreeGrafter"/>
</dbReference>
<proteinExistence type="inferred from homology"/>
<dbReference type="STRING" id="318479.A0A0N4UGP4"/>
<dbReference type="SUPFAM" id="SSF52540">
    <property type="entry name" value="P-loop containing nucleoside triphosphate hydrolases"/>
    <property type="match status" value="1"/>
</dbReference>
<organism evidence="4 6">
    <name type="scientific">Dracunculus medinensis</name>
    <name type="common">Guinea worm</name>
    <dbReference type="NCBI Taxonomy" id="318479"/>
    <lineage>
        <taxon>Eukaryota</taxon>
        <taxon>Metazoa</taxon>
        <taxon>Ecdysozoa</taxon>
        <taxon>Nematoda</taxon>
        <taxon>Chromadorea</taxon>
        <taxon>Rhabditida</taxon>
        <taxon>Spirurina</taxon>
        <taxon>Dracunculoidea</taxon>
        <taxon>Dracunculidae</taxon>
        <taxon>Dracunculus</taxon>
    </lineage>
</organism>
<reference evidence="3 5" key="2">
    <citation type="submission" date="2018-11" db="EMBL/GenBank/DDBJ databases">
        <authorList>
            <consortium name="Pathogen Informatics"/>
        </authorList>
    </citation>
    <scope>NUCLEOTIDE SEQUENCE [LARGE SCALE GENOMIC DNA]</scope>
</reference>
<dbReference type="WBParaSite" id="DME_0000667601-mRNA-1">
    <property type="protein sequence ID" value="DME_0000667601-mRNA-1"/>
    <property type="gene ID" value="DME_0000667601"/>
</dbReference>
<evidence type="ECO:0000313" key="6">
    <source>
        <dbReference type="WBParaSite" id="DME_0000667601-mRNA-1"/>
    </source>
</evidence>
<name>A0A0N4UGP4_DRAME</name>
<dbReference type="InterPro" id="IPR011545">
    <property type="entry name" value="DEAD/DEAH_box_helicase_dom"/>
</dbReference>
<evidence type="ECO:0000313" key="3">
    <source>
        <dbReference type="EMBL" id="VDN59729.1"/>
    </source>
</evidence>
<dbReference type="PANTHER" id="PTHR13710:SF152">
    <property type="entry name" value="ATP-DEPENDENT DNA HELICASE Q5"/>
    <property type="match status" value="1"/>
</dbReference>
<dbReference type="GO" id="GO:0005634">
    <property type="term" value="C:nucleus"/>
    <property type="evidence" value="ECO:0007669"/>
    <property type="project" value="TreeGrafter"/>
</dbReference>
<dbReference type="GO" id="GO:0009378">
    <property type="term" value="F:four-way junction helicase activity"/>
    <property type="evidence" value="ECO:0007669"/>
    <property type="project" value="TreeGrafter"/>
</dbReference>
<dbReference type="GO" id="GO:0005694">
    <property type="term" value="C:chromosome"/>
    <property type="evidence" value="ECO:0007669"/>
    <property type="project" value="TreeGrafter"/>
</dbReference>
<dbReference type="Proteomes" id="UP000038040">
    <property type="component" value="Unplaced"/>
</dbReference>
<dbReference type="Pfam" id="PF00270">
    <property type="entry name" value="DEAD"/>
    <property type="match status" value="1"/>
</dbReference>
<dbReference type="Gene3D" id="3.40.50.300">
    <property type="entry name" value="P-loop containing nucleotide triphosphate hydrolases"/>
    <property type="match status" value="2"/>
</dbReference>
<dbReference type="InterPro" id="IPR027417">
    <property type="entry name" value="P-loop_NTPase"/>
</dbReference>
<keyword evidence="5" id="KW-1185">Reference proteome</keyword>
<dbReference type="OrthoDB" id="10261556at2759"/>
<dbReference type="Proteomes" id="UP000274756">
    <property type="component" value="Unassembled WGS sequence"/>
</dbReference>
<evidence type="ECO:0000313" key="4">
    <source>
        <dbReference type="Proteomes" id="UP000038040"/>
    </source>
</evidence>
<evidence type="ECO:0000259" key="2">
    <source>
        <dbReference type="PROSITE" id="PS51192"/>
    </source>
</evidence>
<evidence type="ECO:0000256" key="1">
    <source>
        <dbReference type="ARBA" id="ARBA00005446"/>
    </source>
</evidence>
<reference evidence="6" key="1">
    <citation type="submission" date="2017-02" db="UniProtKB">
        <authorList>
            <consortium name="WormBaseParasite"/>
        </authorList>
    </citation>
    <scope>IDENTIFICATION</scope>
</reference>
<protein>
    <submittedName>
        <fullName evidence="6">Helicase ATP-binding domain-containing protein</fullName>
    </submittedName>
</protein>
<dbReference type="PANTHER" id="PTHR13710">
    <property type="entry name" value="DNA HELICASE RECQ FAMILY MEMBER"/>
    <property type="match status" value="1"/>
</dbReference>
<accession>A0A0N4UGP4</accession>
<evidence type="ECO:0000313" key="5">
    <source>
        <dbReference type="Proteomes" id="UP000274756"/>
    </source>
</evidence>
<comment type="similarity">
    <text evidence="1">Belongs to the helicase family. RecQ subfamily.</text>
</comment>
<feature type="domain" description="Helicase ATP-binding" evidence="2">
    <location>
        <begin position="1"/>
        <end position="156"/>
    </location>
</feature>
<sequence>MEKDFQLPAMVNQGITIVFSPLIALIQDQMTACRSKGISCGSLNSKCTSVERNNIIEDINSISPVVRILYLTPEAAATSNIQQMITSLYKRNLLNYFVVDEAHCISHWGHDFRPDYLKLGNLREIAPNVFWIALTATANINVQNDIMGQLKLKNVKVFKASTFRPNLYYDVIFKDIIASDSEVIIYLSKSDKDSESVFFTRYDGVITKNHSDSKTQQQNFCGSGIVYCRTRDECEKMAVRLGEEGITAYAYHAGLSSKEVSVVP</sequence>
<dbReference type="GO" id="GO:0005524">
    <property type="term" value="F:ATP binding"/>
    <property type="evidence" value="ECO:0007669"/>
    <property type="project" value="InterPro"/>
</dbReference>